<name>A0A1E5BIH3_9VIBR</name>
<comment type="caution">
    <text evidence="2">The sequence shown here is derived from an EMBL/GenBank/DDBJ whole genome shotgun (WGS) entry which is preliminary data.</text>
</comment>
<feature type="transmembrane region" description="Helical" evidence="1">
    <location>
        <begin position="17"/>
        <end position="36"/>
    </location>
</feature>
<gene>
    <name evidence="2" type="ORF">A1QO_03845</name>
</gene>
<dbReference type="STRING" id="1187848.A1QO_03845"/>
<keyword evidence="1" id="KW-0812">Transmembrane</keyword>
<keyword evidence="1" id="KW-1133">Transmembrane helix</keyword>
<dbReference type="Proteomes" id="UP000094741">
    <property type="component" value="Unassembled WGS sequence"/>
</dbReference>
<protein>
    <submittedName>
        <fullName evidence="2">Uncharacterized protein</fullName>
    </submittedName>
</protein>
<dbReference type="AlphaFoldDB" id="A0A1E5BIH3"/>
<reference evidence="2 3" key="1">
    <citation type="journal article" date="2012" name="Science">
        <title>Ecological populations of bacteria act as socially cohesive units of antibiotic production and resistance.</title>
        <authorList>
            <person name="Cordero O.X."/>
            <person name="Wildschutte H."/>
            <person name="Kirkup B."/>
            <person name="Proehl S."/>
            <person name="Ngo L."/>
            <person name="Hussain F."/>
            <person name="Le Roux F."/>
            <person name="Mincer T."/>
            <person name="Polz M.F."/>
        </authorList>
    </citation>
    <scope>NUCLEOTIDE SEQUENCE [LARGE SCALE GENOMIC DNA]</scope>
    <source>
        <strain evidence="2 3">ZF-129</strain>
    </source>
</reference>
<evidence type="ECO:0000313" key="2">
    <source>
        <dbReference type="EMBL" id="OEE37245.1"/>
    </source>
</evidence>
<sequence length="94" mass="10512">MNYQSLKKILSDIDNRLVALMLAVTLIVLGAILYAFGFNREITMYLVLSGSILAFLVSALSFIKSHQNDKELQSGVCKIVKDFEEQHSTKSKDS</sequence>
<accession>A0A1E5BIH3</accession>
<keyword evidence="1" id="KW-0472">Membrane</keyword>
<dbReference type="EMBL" id="AJYQ02000020">
    <property type="protein sequence ID" value="OEE37245.1"/>
    <property type="molecule type" value="Genomic_DNA"/>
</dbReference>
<proteinExistence type="predicted"/>
<evidence type="ECO:0000256" key="1">
    <source>
        <dbReference type="SAM" id="Phobius"/>
    </source>
</evidence>
<dbReference type="RefSeq" id="WP_017041721.1">
    <property type="nucleotide sequence ID" value="NZ_AJYQ02000020.1"/>
</dbReference>
<evidence type="ECO:0000313" key="3">
    <source>
        <dbReference type="Proteomes" id="UP000094741"/>
    </source>
</evidence>
<feature type="transmembrane region" description="Helical" evidence="1">
    <location>
        <begin position="42"/>
        <end position="63"/>
    </location>
</feature>
<organism evidence="2 3">
    <name type="scientific">Vibrio genomosp. F10 str. ZF-129</name>
    <dbReference type="NCBI Taxonomy" id="1187848"/>
    <lineage>
        <taxon>Bacteria</taxon>
        <taxon>Pseudomonadati</taxon>
        <taxon>Pseudomonadota</taxon>
        <taxon>Gammaproteobacteria</taxon>
        <taxon>Vibrionales</taxon>
        <taxon>Vibrionaceae</taxon>
        <taxon>Vibrio</taxon>
    </lineage>
</organism>